<dbReference type="GO" id="GO:0000045">
    <property type="term" value="P:autophagosome assembly"/>
    <property type="evidence" value="ECO:0007669"/>
    <property type="project" value="TreeGrafter"/>
</dbReference>
<comment type="caution">
    <text evidence="14">The sequence shown here is derived from an EMBL/GenBank/DDBJ whole genome shotgun (WGS) entry which is preliminary data.</text>
</comment>
<dbReference type="GO" id="GO:0034727">
    <property type="term" value="P:piecemeal microautophagy of the nucleus"/>
    <property type="evidence" value="ECO:0007669"/>
    <property type="project" value="TreeGrafter"/>
</dbReference>
<evidence type="ECO:0000256" key="6">
    <source>
        <dbReference type="ARBA" id="ARBA00022824"/>
    </source>
</evidence>
<dbReference type="PANTHER" id="PTHR13190">
    <property type="entry name" value="AUTOPHAGY-RELATED 2, ISOFORM A"/>
    <property type="match status" value="1"/>
</dbReference>
<keyword evidence="7" id="KW-0072">Autophagy</keyword>
<evidence type="ECO:0000256" key="4">
    <source>
        <dbReference type="ARBA" id="ARBA00018070"/>
    </source>
</evidence>
<dbReference type="GO" id="GO:0000422">
    <property type="term" value="P:autophagy of mitochondrion"/>
    <property type="evidence" value="ECO:0007669"/>
    <property type="project" value="TreeGrafter"/>
</dbReference>
<dbReference type="GO" id="GO:0061709">
    <property type="term" value="P:reticulophagy"/>
    <property type="evidence" value="ECO:0007669"/>
    <property type="project" value="TreeGrafter"/>
</dbReference>
<comment type="similarity">
    <text evidence="3">Belongs to the ATG2 family.</text>
</comment>
<evidence type="ECO:0000256" key="8">
    <source>
        <dbReference type="ARBA" id="ARBA00023055"/>
    </source>
</evidence>
<feature type="region of interest" description="Disordered" evidence="13">
    <location>
        <begin position="160"/>
        <end position="187"/>
    </location>
</feature>
<evidence type="ECO:0000256" key="10">
    <source>
        <dbReference type="ARBA" id="ARBA00024479"/>
    </source>
</evidence>
<comment type="subcellular location">
    <subcellularLocation>
        <location evidence="1">Endoplasmic reticulum membrane</location>
        <topology evidence="1">Peripheral membrane protein</topology>
    </subcellularLocation>
    <subcellularLocation>
        <location evidence="2">Preautophagosomal structure membrane</location>
        <topology evidence="2">Peripheral membrane protein</topology>
    </subcellularLocation>
</comment>
<evidence type="ECO:0000256" key="7">
    <source>
        <dbReference type="ARBA" id="ARBA00023006"/>
    </source>
</evidence>
<feature type="compositionally biased region" description="Polar residues" evidence="13">
    <location>
        <begin position="1043"/>
        <end position="1054"/>
    </location>
</feature>
<dbReference type="GO" id="GO:0061908">
    <property type="term" value="C:phagophore"/>
    <property type="evidence" value="ECO:0007669"/>
    <property type="project" value="TreeGrafter"/>
</dbReference>
<comment type="catalytic activity">
    <reaction evidence="10">
        <text>a 1,2-diacyl-sn-glycero-3-phospho-L-serine(in) = a 1,2-diacyl-sn-glycero-3-phospho-L-serine(out)</text>
        <dbReference type="Rhea" id="RHEA:38663"/>
        <dbReference type="ChEBI" id="CHEBI:57262"/>
    </reaction>
</comment>
<reference evidence="14" key="2">
    <citation type="submission" date="2021-01" db="EMBL/GenBank/DDBJ databases">
        <authorList>
            <person name="Schikora-Tamarit M.A."/>
        </authorList>
    </citation>
    <scope>NUCLEOTIDE SEQUENCE</scope>
    <source>
        <strain evidence="14">CBS2887</strain>
    </source>
</reference>
<keyword evidence="9" id="KW-0472">Membrane</keyword>
<evidence type="ECO:0000313" key="14">
    <source>
        <dbReference type="EMBL" id="KAH3684069.1"/>
    </source>
</evidence>
<evidence type="ECO:0000256" key="3">
    <source>
        <dbReference type="ARBA" id="ARBA00009714"/>
    </source>
</evidence>
<evidence type="ECO:0000256" key="5">
    <source>
        <dbReference type="ARBA" id="ARBA00022448"/>
    </source>
</evidence>
<dbReference type="GO" id="GO:0032266">
    <property type="term" value="F:phosphatidylinositol-3-phosphate binding"/>
    <property type="evidence" value="ECO:0007669"/>
    <property type="project" value="TreeGrafter"/>
</dbReference>
<comment type="catalytic activity">
    <reaction evidence="11">
        <text>a 1,2-diacyl-sn-glycero-3-phosphoethanolamine(in) = a 1,2-diacyl-sn-glycero-3-phosphoethanolamine(out)</text>
        <dbReference type="Rhea" id="RHEA:38895"/>
        <dbReference type="ChEBI" id="CHEBI:64612"/>
    </reaction>
</comment>
<dbReference type="GO" id="GO:0006869">
    <property type="term" value="P:lipid transport"/>
    <property type="evidence" value="ECO:0007669"/>
    <property type="project" value="UniProtKB-KW"/>
</dbReference>
<dbReference type="GO" id="GO:0043495">
    <property type="term" value="F:protein-membrane adaptor activity"/>
    <property type="evidence" value="ECO:0007669"/>
    <property type="project" value="TreeGrafter"/>
</dbReference>
<evidence type="ECO:0000313" key="15">
    <source>
        <dbReference type="Proteomes" id="UP000774326"/>
    </source>
</evidence>
<keyword evidence="8" id="KW-0445">Lipid transport</keyword>
<evidence type="ECO:0000256" key="12">
    <source>
        <dbReference type="ARBA" id="ARBA00024631"/>
    </source>
</evidence>
<feature type="region of interest" description="Disordered" evidence="13">
    <location>
        <begin position="1034"/>
        <end position="1054"/>
    </location>
</feature>
<feature type="compositionally biased region" description="Low complexity" evidence="13">
    <location>
        <begin position="171"/>
        <end position="185"/>
    </location>
</feature>
<name>A0A9P8Q717_WICPI</name>
<feature type="region of interest" description="Disordered" evidence="13">
    <location>
        <begin position="1165"/>
        <end position="1185"/>
    </location>
</feature>
<feature type="compositionally biased region" description="Polar residues" evidence="13">
    <location>
        <begin position="1165"/>
        <end position="1177"/>
    </location>
</feature>
<keyword evidence="6" id="KW-0256">Endoplasmic reticulum</keyword>
<dbReference type="GO" id="GO:0034045">
    <property type="term" value="C:phagophore assembly site membrane"/>
    <property type="evidence" value="ECO:0007669"/>
    <property type="project" value="UniProtKB-SubCell"/>
</dbReference>
<reference evidence="14" key="1">
    <citation type="journal article" date="2021" name="Open Biol.">
        <title>Shared evolutionary footprints suggest mitochondrial oxidative damage underlies multiple complex I losses in fungi.</title>
        <authorList>
            <person name="Schikora-Tamarit M.A."/>
            <person name="Marcet-Houben M."/>
            <person name="Nosek J."/>
            <person name="Gabaldon T."/>
        </authorList>
    </citation>
    <scope>NUCLEOTIDE SEQUENCE</scope>
    <source>
        <strain evidence="14">CBS2887</strain>
    </source>
</reference>
<evidence type="ECO:0000256" key="9">
    <source>
        <dbReference type="ARBA" id="ARBA00023136"/>
    </source>
</evidence>
<dbReference type="GO" id="GO:0061723">
    <property type="term" value="P:glycophagy"/>
    <property type="evidence" value="ECO:0007669"/>
    <property type="project" value="TreeGrafter"/>
</dbReference>
<keyword evidence="5" id="KW-0813">Transport</keyword>
<dbReference type="GO" id="GO:0005789">
    <property type="term" value="C:endoplasmic reticulum membrane"/>
    <property type="evidence" value="ECO:0007669"/>
    <property type="project" value="UniProtKB-SubCell"/>
</dbReference>
<evidence type="ECO:0000256" key="13">
    <source>
        <dbReference type="SAM" id="MobiDB-lite"/>
    </source>
</evidence>
<sequence length="1803" mass="199969">MQHASVKLTGSLFFSTPRHLGRATLVQFNAMATQWMPQNIQKRLLLYLLSQLSLFSGIDLENINDVTLGSNSVIQLNDVELDPDALQIPGVYIRSGKVGCLKLELSVNGGVVVTCDEVNITISLANHSNVNLEGSFNSILDKSRFSLQQSTMDLANSMLQGEVEEEEEDQQQQTQSDTTETQQSTLNSVMSKAVEAALARLQVKCHDISLRLMLDHATIDCLIDEANLAVVDGVRKLDVSKIMVVGVKPSADPGETQETEDEANTSNDEVDPSTDEDDVNEDDEDDEKYASMMGSSVLKNPTNLDESLVYSKAEASSIYMSATSDVFKSGVKEFNNHPRLVFIDEIRVSFTGLSQIEDLKIEIGNINIALTPLPLTALHIIESLISLHSKSMLSTDPNSRLRVNLNKKPSNATEKPSFHSILELITVNQINLNLVSSLLPNGQFAKSKELTLSFSNIEVNFSKPAVVFGFIHQILIKQVDHNIASFEGDQTQHDFKFEYKQETSETIVLLSKSLEMTLDSDIINKVLKLSAYLDQLLASFAKLKSSSKLSSSAMPNSSKNKKSNITLQSSIITINLKLSPLQTVALRISPISYSSDIGLLDIKKISISNEAEKLLNLTNLQVRFEKEKQIKSFDNNGHDSSLLCSSFGSIDVIEFEHGLLSFKDLQRSLSEMASRLVFSLVEPGFKPRKKRTRISNSLIFQSRQTVKFFLEVNKITLQCNEITDKFGDLRLTLDSITASVGKDNYIQVHSLDANLLRVKDQLRQSAFNPINRFDKKIPVFSFRTKDFKKIDVLLRNSILEYHTNWLELFDSRSNDGNATSSEDAPCDSTDTEGKGGSKVELCFNLIEFAVGLNPGRLPSKAILVIGTGSLDVNVGSDSVTKLRSQLRQSNLVLIDDVANVTKDAQSERKSWTTLNYYQTLSFADVAKLKTISLEGEIVKGGCELNLDIDKLEVELCADSNQCLISVFNDLKLPVMISPELKYKLGRETSEVNVFQDVDMSAFNEVSIQRTEVVSDVGSDGNSINIIDEFYTDSPETNAAEESPSGSITTLTKGSNSTINNMERTHYFNDSADLRSRDLSQSLFITDDHFETVGRISTTIGRPTTEAVKPKIVHPFVIHLNAEFLSIKIFDGYDWKHTRQLISKAVKRLKELLIAKREMLNLSSINSAGSGASQQPARNESRRPSQEEIIGETLFDSIHVSFPISKDPTQIDQIIHDNINATSSGTADLRDEGIEVGKKSNLKKLRLHRSKYHKILIELEDLNLDFTLHSTTDPTLPHQTNIEDEVSEIVNELNLTVRNFEITDNVPTSTWNKFVTYKKDVEREYGSSMLTVEFKTVKPISTLAATELILAIKVLPLRLHVDQDTLEMLTRFGEFKDSRFFLIDEFEDIPFIQRFDINAVHVKLDYKPKTIDYSGLKSGRTTEFMNFFILDEADMIMKQVTLHGVSGFARLGQLLNGLWMPDIRSNQLSGVLSGLAPVRSVVNIGSGFKDLILIPMNEYKKDGRLYRSVSKGVEHFAKNTTNELVKFGVKLAAGTQTLLENTESVLGGSGSSARVISSTKLEEGVNQLIEDRNMDLDEDTNIAASQLIGKSSLSTTQFNRTSLYEPTLESISDINETDKLFKKTDHIPSQDSDSDTEDFATISEDELPRTISLYANQPTNLVDGLRLAYDSLGRNFLVMKKALIQAGIDINESNSAQDAGLIIAKTAPIALIRPAIGVTEATSKALLGINNQFDPDAGKFVEEKIASLPTSMTQISTLDPDPKSLQIPASMASLANLMASSLEMSSFHCDSKMAMAANEPDPKD</sequence>
<evidence type="ECO:0000256" key="2">
    <source>
        <dbReference type="ARBA" id="ARBA00004623"/>
    </source>
</evidence>
<accession>A0A9P8Q717</accession>
<feature type="region of interest" description="Disordered" evidence="13">
    <location>
        <begin position="248"/>
        <end position="286"/>
    </location>
</feature>
<gene>
    <name evidence="14" type="ORF">WICPIJ_004971</name>
</gene>
<dbReference type="InterPro" id="IPR026849">
    <property type="entry name" value="ATG2"/>
</dbReference>
<feature type="compositionally biased region" description="Acidic residues" evidence="13">
    <location>
        <begin position="255"/>
        <end position="286"/>
    </location>
</feature>
<dbReference type="OrthoDB" id="18982at2759"/>
<dbReference type="PANTHER" id="PTHR13190:SF1">
    <property type="entry name" value="AUTOPHAGY-RELATED 2, ISOFORM A"/>
    <property type="match status" value="1"/>
</dbReference>
<protein>
    <recommendedName>
        <fullName evidence="4">Autophagy-related protein 2</fullName>
    </recommendedName>
</protein>
<proteinExistence type="inferred from homology"/>
<evidence type="ECO:0000256" key="1">
    <source>
        <dbReference type="ARBA" id="ARBA00004406"/>
    </source>
</evidence>
<dbReference type="Proteomes" id="UP000774326">
    <property type="component" value="Unassembled WGS sequence"/>
</dbReference>
<dbReference type="Pfam" id="PF13329">
    <property type="entry name" value="ATG2_CAD"/>
    <property type="match status" value="1"/>
</dbReference>
<comment type="catalytic activity">
    <reaction evidence="12">
        <text>a 1,2-diacyl-sn-glycero-3-phosphocholine(in) = a 1,2-diacyl-sn-glycero-3-phosphocholine(out)</text>
        <dbReference type="Rhea" id="RHEA:38571"/>
        <dbReference type="ChEBI" id="CHEBI:57643"/>
    </reaction>
</comment>
<keyword evidence="15" id="KW-1185">Reference proteome</keyword>
<organism evidence="14 15">
    <name type="scientific">Wickerhamomyces pijperi</name>
    <name type="common">Yeast</name>
    <name type="synonym">Pichia pijperi</name>
    <dbReference type="NCBI Taxonomy" id="599730"/>
    <lineage>
        <taxon>Eukaryota</taxon>
        <taxon>Fungi</taxon>
        <taxon>Dikarya</taxon>
        <taxon>Ascomycota</taxon>
        <taxon>Saccharomycotina</taxon>
        <taxon>Saccharomycetes</taxon>
        <taxon>Phaffomycetales</taxon>
        <taxon>Wickerhamomycetaceae</taxon>
        <taxon>Wickerhamomyces</taxon>
    </lineage>
</organism>
<evidence type="ECO:0000256" key="11">
    <source>
        <dbReference type="ARBA" id="ARBA00024615"/>
    </source>
</evidence>
<dbReference type="EMBL" id="JAEUBG010002791">
    <property type="protein sequence ID" value="KAH3684069.1"/>
    <property type="molecule type" value="Genomic_DNA"/>
</dbReference>